<accession>A0A6G1HXM6</accession>
<feature type="chain" id="PRO_5026030452" evidence="2">
    <location>
        <begin position="23"/>
        <end position="621"/>
    </location>
</feature>
<protein>
    <submittedName>
        <fullName evidence="3">Uncharacterized protein</fullName>
    </submittedName>
</protein>
<keyword evidence="4" id="KW-1185">Reference proteome</keyword>
<evidence type="ECO:0000313" key="3">
    <source>
        <dbReference type="EMBL" id="KAF2400780.1"/>
    </source>
</evidence>
<name>A0A6G1HXM6_9PEZI</name>
<dbReference type="Proteomes" id="UP000799640">
    <property type="component" value="Unassembled WGS sequence"/>
</dbReference>
<evidence type="ECO:0000256" key="1">
    <source>
        <dbReference type="SAM" id="MobiDB-lite"/>
    </source>
</evidence>
<evidence type="ECO:0000313" key="4">
    <source>
        <dbReference type="Proteomes" id="UP000799640"/>
    </source>
</evidence>
<sequence>MVPNVVVPGLLALAALFPLASARHAEGTVTWYDHDNCRGQGVHPSVKVHENECHTIPHEASPMSFRLYKMKHWPSPKENAECYLHVFPDAPCADTEHSYIGRVGDIKFNCINPWVNISTGYKGFRSVKLLCDRPGGKKRPSGGRPRLGPVGDDEVVKNPSDYHHPKPVAHDPNLNDTDGHGTDGHDTDHGKKTDSDSDSDSDGDSHKPKTEPTKGVAGGNADPHDTDHHDTDTDDDKPKAKDTKGASTVTSVIVTSETVLAPAVTSVIVTSETILAPAVTSVIVTPVVVVPTTIIEPSVTSTTVTSVTSTTVTSAVPTSVTVTSVTVSTVIRAPPTSRSTRTRTTSIWYTWTETHLSEQSGVTTARVVETLTVTPKTKHNRAPMATSGPVALLPRAANVAFAVPTSASLVRFDGGKDGGVLTFDGPAPVAYPLSRDDDTEYSGSFLGSLDAETLGRVKDMTLVGTLRVTDVSYDFVAFLVPMANNQTAIVYLFEEWKPMDSDSGSDDEVDVGHGNWTTTAATTSIVKVTGSSTSTSTNTTVLLPTSLKLPRDVHASAAPMGVGIAVDVRPGFNAVQKASVLRDLDEALQFKKKQVQTGRVNGGKARSAWNLGPSSFRTVIQ</sequence>
<reference evidence="3" key="1">
    <citation type="journal article" date="2020" name="Stud. Mycol.">
        <title>101 Dothideomycetes genomes: a test case for predicting lifestyles and emergence of pathogens.</title>
        <authorList>
            <person name="Haridas S."/>
            <person name="Albert R."/>
            <person name="Binder M."/>
            <person name="Bloem J."/>
            <person name="Labutti K."/>
            <person name="Salamov A."/>
            <person name="Andreopoulos B."/>
            <person name="Baker S."/>
            <person name="Barry K."/>
            <person name="Bills G."/>
            <person name="Bluhm B."/>
            <person name="Cannon C."/>
            <person name="Castanera R."/>
            <person name="Culley D."/>
            <person name="Daum C."/>
            <person name="Ezra D."/>
            <person name="Gonzalez J."/>
            <person name="Henrissat B."/>
            <person name="Kuo A."/>
            <person name="Liang C."/>
            <person name="Lipzen A."/>
            <person name="Lutzoni F."/>
            <person name="Magnuson J."/>
            <person name="Mondo S."/>
            <person name="Nolan M."/>
            <person name="Ohm R."/>
            <person name="Pangilinan J."/>
            <person name="Park H.-J."/>
            <person name="Ramirez L."/>
            <person name="Alfaro M."/>
            <person name="Sun H."/>
            <person name="Tritt A."/>
            <person name="Yoshinaga Y."/>
            <person name="Zwiers L.-H."/>
            <person name="Turgeon B."/>
            <person name="Goodwin S."/>
            <person name="Spatafora J."/>
            <person name="Crous P."/>
            <person name="Grigoriev I."/>
        </authorList>
    </citation>
    <scope>NUCLEOTIDE SEQUENCE</scope>
    <source>
        <strain evidence="3">CBS 262.69</strain>
    </source>
</reference>
<feature type="compositionally biased region" description="Basic and acidic residues" evidence="1">
    <location>
        <begin position="203"/>
        <end position="212"/>
    </location>
</feature>
<feature type="compositionally biased region" description="Basic and acidic residues" evidence="1">
    <location>
        <begin position="222"/>
        <end position="244"/>
    </location>
</feature>
<gene>
    <name evidence="3" type="ORF">EJ06DRAFT_405770</name>
</gene>
<feature type="compositionally biased region" description="Basic and acidic residues" evidence="1">
    <location>
        <begin position="154"/>
        <end position="164"/>
    </location>
</feature>
<feature type="signal peptide" evidence="2">
    <location>
        <begin position="1"/>
        <end position="22"/>
    </location>
</feature>
<feature type="compositionally biased region" description="Basic and acidic residues" evidence="1">
    <location>
        <begin position="177"/>
        <end position="195"/>
    </location>
</feature>
<evidence type="ECO:0000256" key="2">
    <source>
        <dbReference type="SAM" id="SignalP"/>
    </source>
</evidence>
<feature type="region of interest" description="Disordered" evidence="1">
    <location>
        <begin position="132"/>
        <end position="247"/>
    </location>
</feature>
<keyword evidence="2" id="KW-0732">Signal</keyword>
<dbReference type="EMBL" id="ML996694">
    <property type="protein sequence ID" value="KAF2400780.1"/>
    <property type="molecule type" value="Genomic_DNA"/>
</dbReference>
<proteinExistence type="predicted"/>
<organism evidence="3 4">
    <name type="scientific">Trichodelitschia bisporula</name>
    <dbReference type="NCBI Taxonomy" id="703511"/>
    <lineage>
        <taxon>Eukaryota</taxon>
        <taxon>Fungi</taxon>
        <taxon>Dikarya</taxon>
        <taxon>Ascomycota</taxon>
        <taxon>Pezizomycotina</taxon>
        <taxon>Dothideomycetes</taxon>
        <taxon>Dothideomycetes incertae sedis</taxon>
        <taxon>Phaeotrichales</taxon>
        <taxon>Phaeotrichaceae</taxon>
        <taxon>Trichodelitschia</taxon>
    </lineage>
</organism>
<dbReference type="AlphaFoldDB" id="A0A6G1HXM6"/>